<reference evidence="1 2" key="1">
    <citation type="submission" date="2019-01" db="EMBL/GenBank/DDBJ databases">
        <title>Complete genome sequence of Cohnella hallensis HS21 isolated from Korean fir (Abies koreana) rhizospheric soil.</title>
        <authorList>
            <person name="Jiang L."/>
            <person name="Kang S.W."/>
            <person name="Kim S."/>
            <person name="Jung J."/>
            <person name="Kim C.Y."/>
            <person name="Kim D.H."/>
            <person name="Kim S.W."/>
            <person name="Lee J."/>
        </authorList>
    </citation>
    <scope>NUCLEOTIDE SEQUENCE [LARGE SCALE GENOMIC DNA]</scope>
    <source>
        <strain evidence="1 2">HS21</strain>
    </source>
</reference>
<sequence>MILNTIRNIANVRLGQLQCADNNEKHSTWRLNEAVDAKSALSTVINIVNSTN</sequence>
<protein>
    <submittedName>
        <fullName evidence="1">Uncharacterized protein</fullName>
    </submittedName>
</protein>
<gene>
    <name evidence="1" type="ORF">KCTCHS21_55120</name>
</gene>
<dbReference type="KEGG" id="cohn:KCTCHS21_55120"/>
<evidence type="ECO:0000313" key="2">
    <source>
        <dbReference type="Proteomes" id="UP000289856"/>
    </source>
</evidence>
<dbReference type="EMBL" id="AP019400">
    <property type="protein sequence ID" value="BBI36113.1"/>
    <property type="molecule type" value="Genomic_DNA"/>
</dbReference>
<dbReference type="AlphaFoldDB" id="A0A3T1DDF0"/>
<keyword evidence="2" id="KW-1185">Reference proteome</keyword>
<evidence type="ECO:0000313" key="1">
    <source>
        <dbReference type="EMBL" id="BBI36113.1"/>
    </source>
</evidence>
<accession>A0A3T1DDF0</accession>
<dbReference type="Proteomes" id="UP000289856">
    <property type="component" value="Chromosome"/>
</dbReference>
<name>A0A3T1DDF0_9BACL</name>
<organism evidence="1 2">
    <name type="scientific">Cohnella abietis</name>
    <dbReference type="NCBI Taxonomy" id="2507935"/>
    <lineage>
        <taxon>Bacteria</taxon>
        <taxon>Bacillati</taxon>
        <taxon>Bacillota</taxon>
        <taxon>Bacilli</taxon>
        <taxon>Bacillales</taxon>
        <taxon>Paenibacillaceae</taxon>
        <taxon>Cohnella</taxon>
    </lineage>
</organism>
<proteinExistence type="predicted"/>